<comment type="caution">
    <text evidence="3">The sequence shown here is derived from an EMBL/GenBank/DDBJ whole genome shotgun (WGS) entry which is preliminary data.</text>
</comment>
<dbReference type="Pfam" id="PF02272">
    <property type="entry name" value="DHHA1"/>
    <property type="match status" value="1"/>
</dbReference>
<evidence type="ECO:0000259" key="1">
    <source>
        <dbReference type="Pfam" id="PF01368"/>
    </source>
</evidence>
<evidence type="ECO:0000313" key="3">
    <source>
        <dbReference type="EMBL" id="MBC8559219.1"/>
    </source>
</evidence>
<dbReference type="InterPro" id="IPR001667">
    <property type="entry name" value="DDH_dom"/>
</dbReference>
<dbReference type="Proteomes" id="UP000610760">
    <property type="component" value="Unassembled WGS sequence"/>
</dbReference>
<gene>
    <name evidence="3" type="ORF">H8710_03955</name>
</gene>
<evidence type="ECO:0000259" key="2">
    <source>
        <dbReference type="Pfam" id="PF02272"/>
    </source>
</evidence>
<dbReference type="InterPro" id="IPR038763">
    <property type="entry name" value="DHH_sf"/>
</dbReference>
<organism evidence="3 4">
    <name type="scientific">Fumia xinanensis</name>
    <dbReference type="NCBI Taxonomy" id="2763659"/>
    <lineage>
        <taxon>Bacteria</taxon>
        <taxon>Bacillati</taxon>
        <taxon>Bacillota</taxon>
        <taxon>Clostridia</taxon>
        <taxon>Eubacteriales</taxon>
        <taxon>Oscillospiraceae</taxon>
        <taxon>Fumia</taxon>
    </lineage>
</organism>
<accession>A0A926E0A0</accession>
<dbReference type="PANTHER" id="PTHR47618:SF1">
    <property type="entry name" value="BIFUNCTIONAL OLIGORIBONUCLEASE AND PAP PHOSPHATASE NRNA"/>
    <property type="match status" value="1"/>
</dbReference>
<feature type="domain" description="DDH" evidence="1">
    <location>
        <begin position="18"/>
        <end position="152"/>
    </location>
</feature>
<reference evidence="3" key="1">
    <citation type="submission" date="2020-08" db="EMBL/GenBank/DDBJ databases">
        <title>Genome public.</title>
        <authorList>
            <person name="Liu C."/>
            <person name="Sun Q."/>
        </authorList>
    </citation>
    <scope>NUCLEOTIDE SEQUENCE</scope>
    <source>
        <strain evidence="3">NSJ-33</strain>
    </source>
</reference>
<dbReference type="GO" id="GO:0003676">
    <property type="term" value="F:nucleic acid binding"/>
    <property type="evidence" value="ECO:0007669"/>
    <property type="project" value="InterPro"/>
</dbReference>
<dbReference type="Gene3D" id="3.10.310.30">
    <property type="match status" value="1"/>
</dbReference>
<dbReference type="InterPro" id="IPR003156">
    <property type="entry name" value="DHHA1_dom"/>
</dbReference>
<dbReference type="SUPFAM" id="SSF64182">
    <property type="entry name" value="DHH phosphoesterases"/>
    <property type="match status" value="1"/>
</dbReference>
<dbReference type="EMBL" id="JACRSV010000001">
    <property type="protein sequence ID" value="MBC8559219.1"/>
    <property type="molecule type" value="Genomic_DNA"/>
</dbReference>
<dbReference type="RefSeq" id="WP_249294096.1">
    <property type="nucleotide sequence ID" value="NZ_JACRSV010000001.1"/>
</dbReference>
<dbReference type="AlphaFoldDB" id="A0A926E0A0"/>
<protein>
    <submittedName>
        <fullName evidence="3">Bifunctional oligoribonuclease/PAP phosphatase NrnA</fullName>
    </submittedName>
</protein>
<dbReference type="InterPro" id="IPR051319">
    <property type="entry name" value="Oligoribo/pAp-PDE_c-di-AMP_PDE"/>
</dbReference>
<proteinExistence type="predicted"/>
<keyword evidence="4" id="KW-1185">Reference proteome</keyword>
<sequence>MRINRKETAARLIEQDDILILCHRNPDGDTLGSGYGLHFALKQMGKRSRVLCSDPIPAKMEYLRGTETFSDFPPRFVVSVDIADEQLFGDTLSPYRGGVDLAIDHHPSNSMFAQETLLDAGAAATCEIIYHLLSDMNVSITQQIADCLYTGIATDTGCFKFANVIPDTHRIAATLIESGCRFQKINKQLFESKTLGMMELERQVLNTLEFHAQNRIAIICVTLKMLQETGVSEAELDGISGIPRKIEGVQVGVTIKERAQNEYKLSIRSSELLDASKFCALFGGGGHARAAGCTIYGTLSEVRKQILSALQEALSH</sequence>
<dbReference type="PANTHER" id="PTHR47618">
    <property type="entry name" value="BIFUNCTIONAL OLIGORIBONUCLEASE AND PAP PHOSPHATASE NRNA"/>
    <property type="match status" value="1"/>
</dbReference>
<dbReference type="Pfam" id="PF01368">
    <property type="entry name" value="DHH"/>
    <property type="match status" value="1"/>
</dbReference>
<name>A0A926E0A0_9FIRM</name>
<feature type="domain" description="DHHA1" evidence="2">
    <location>
        <begin position="225"/>
        <end position="314"/>
    </location>
</feature>
<evidence type="ECO:0000313" key="4">
    <source>
        <dbReference type="Proteomes" id="UP000610760"/>
    </source>
</evidence>
<dbReference type="Gene3D" id="3.90.1640.10">
    <property type="entry name" value="inorganic pyrophosphatase (n-terminal core)"/>
    <property type="match status" value="1"/>
</dbReference>